<evidence type="ECO:0000313" key="2">
    <source>
        <dbReference type="Proteomes" id="UP001524473"/>
    </source>
</evidence>
<dbReference type="Proteomes" id="UP001524473">
    <property type="component" value="Unassembled WGS sequence"/>
</dbReference>
<accession>A0ABT1S4P4</accession>
<keyword evidence="2" id="KW-1185">Reference proteome</keyword>
<organism evidence="1 2">
    <name type="scientific">Neglectibacter timonensis</name>
    <dbReference type="NCBI Taxonomy" id="1776382"/>
    <lineage>
        <taxon>Bacteria</taxon>
        <taxon>Bacillati</taxon>
        <taxon>Bacillota</taxon>
        <taxon>Clostridia</taxon>
        <taxon>Eubacteriales</taxon>
        <taxon>Oscillospiraceae</taxon>
        <taxon>Neglectibacter</taxon>
    </lineage>
</organism>
<evidence type="ECO:0000313" key="1">
    <source>
        <dbReference type="EMBL" id="MCQ4841760.1"/>
    </source>
</evidence>
<proteinExistence type="predicted"/>
<comment type="caution">
    <text evidence="1">The sequence shown here is derived from an EMBL/GenBank/DDBJ whole genome shotgun (WGS) entry which is preliminary data.</text>
</comment>
<protein>
    <submittedName>
        <fullName evidence="1">Uncharacterized protein</fullName>
    </submittedName>
</protein>
<dbReference type="RefSeq" id="WP_066860611.1">
    <property type="nucleotide sequence ID" value="NZ_CABKVV010000010.1"/>
</dbReference>
<dbReference type="EMBL" id="JANFZH010000073">
    <property type="protein sequence ID" value="MCQ4841760.1"/>
    <property type="molecule type" value="Genomic_DNA"/>
</dbReference>
<reference evidence="1 2" key="1">
    <citation type="submission" date="2022-06" db="EMBL/GenBank/DDBJ databases">
        <title>Isolation of gut microbiota from human fecal samples.</title>
        <authorList>
            <person name="Pamer E.G."/>
            <person name="Barat B."/>
            <person name="Waligurski E."/>
            <person name="Medina S."/>
            <person name="Paddock L."/>
            <person name="Mostad J."/>
        </authorList>
    </citation>
    <scope>NUCLEOTIDE SEQUENCE [LARGE SCALE GENOMIC DNA]</scope>
    <source>
        <strain evidence="1 2">DFI.9.73</strain>
    </source>
</reference>
<name>A0ABT1S4P4_9FIRM</name>
<sequence>MDQKRKEQRIPIPEDVCTYLQMLKYEADGLRVLCVQAAESGLPEEKQAELIKNCRQAAAAWRMALDELVCRLVPGEELEGAVYSVDFLQGELKLGRACNGQA</sequence>
<gene>
    <name evidence="1" type="ORF">NE695_17785</name>
</gene>
<dbReference type="GeneID" id="90531210"/>